<sequence>MSLNSSDDVSNSKLSLHVHDELVPEVESERLNASQEPKSKEREVNFILDHHAFVRGIGNIKRWFNSEYVEHQFDSKFDGLITLNIYIPTYTLHEFEYVKRGTSMTATNARGAIKFIDKYLDQPAIATGSGEGRTKQMHCNLVLESPMQQSPSWEKCLEYKVHSPRIREFPNFKTKFASNLIGSGLGPSETSQHFHESQVEDASKPVLQAQNGDESGADALAEMPKRLKYLIKSCIYKRFIENEGNQREFNNEWKLVTEDPITKVWASSFGIDCLNVNDAELFLFSSYDKSKEYIYQDPHNFSLETEKQEPKSFLHNTVDTTSYDYVSLDSTDQKKKNKSKSKKPKPKKVDGVIRSKPNIYGESVKKEKFEAINYAPRGNGKLWEP</sequence>
<reference evidence="2" key="1">
    <citation type="submission" date="2011-10" db="EMBL/GenBank/DDBJ databases">
        <authorList>
            <person name="Genoscope - CEA"/>
        </authorList>
    </citation>
    <scope>NUCLEOTIDE SEQUENCE</scope>
</reference>
<gene>
    <name evidence="2" type="primary">Piso0_001120</name>
    <name evidence="2" type="ORF">GNLVRS01_PISO0C11332g</name>
    <name evidence="3" type="ORF">GNLVRS01_PISO0D11399g</name>
</gene>
<dbReference type="OMA" id="PITKIWA"/>
<protein>
    <submittedName>
        <fullName evidence="2">Piso0_001120 protein</fullName>
    </submittedName>
</protein>
<name>G8YSG0_PICSO</name>
<organism evidence="2 4">
    <name type="scientific">Pichia sorbitophila (strain ATCC MYA-4447 / BCRC 22081 / CBS 7064 / NBRC 10061 / NRRL Y-12695)</name>
    <name type="common">Hybrid yeast</name>
    <dbReference type="NCBI Taxonomy" id="559304"/>
    <lineage>
        <taxon>Eukaryota</taxon>
        <taxon>Fungi</taxon>
        <taxon>Dikarya</taxon>
        <taxon>Ascomycota</taxon>
        <taxon>Saccharomycotina</taxon>
        <taxon>Pichiomycetes</taxon>
        <taxon>Debaryomycetaceae</taxon>
        <taxon>Millerozyma</taxon>
    </lineage>
</organism>
<feature type="region of interest" description="Disordered" evidence="1">
    <location>
        <begin position="330"/>
        <end position="354"/>
    </location>
</feature>
<dbReference type="HOGENOM" id="CLU_049919_0_0_1"/>
<dbReference type="FunCoup" id="G8YSG0">
    <property type="interactions" value="71"/>
</dbReference>
<evidence type="ECO:0000256" key="1">
    <source>
        <dbReference type="SAM" id="MobiDB-lite"/>
    </source>
</evidence>
<keyword evidence="4" id="KW-1185">Reference proteome</keyword>
<evidence type="ECO:0000313" key="2">
    <source>
        <dbReference type="EMBL" id="CCE78497.1"/>
    </source>
</evidence>
<evidence type="ECO:0000313" key="4">
    <source>
        <dbReference type="Proteomes" id="UP000005222"/>
    </source>
</evidence>
<dbReference type="Proteomes" id="UP000005222">
    <property type="component" value="Chromosome C"/>
</dbReference>
<dbReference type="OrthoDB" id="5361617at2759"/>
<evidence type="ECO:0000313" key="3">
    <source>
        <dbReference type="EMBL" id="CCE79083.1"/>
    </source>
</evidence>
<dbReference type="STRING" id="559304.G8YSG0"/>
<dbReference type="InParanoid" id="G8YSG0"/>
<dbReference type="EMBL" id="FO082056">
    <property type="protein sequence ID" value="CCE79083.1"/>
    <property type="molecule type" value="Genomic_DNA"/>
</dbReference>
<proteinExistence type="predicted"/>
<dbReference type="AlphaFoldDB" id="G8YSG0"/>
<dbReference type="eggNOG" id="ENOG502RYBU">
    <property type="taxonomic scope" value="Eukaryota"/>
</dbReference>
<dbReference type="Proteomes" id="UP000005222">
    <property type="component" value="Chromosome D"/>
</dbReference>
<accession>G8YSG0</accession>
<feature type="compositionally biased region" description="Basic residues" evidence="1">
    <location>
        <begin position="335"/>
        <end position="346"/>
    </location>
</feature>
<reference evidence="4" key="2">
    <citation type="journal article" date="2012" name="G3 (Bethesda)">
        <title>Pichia sorbitophila, an interspecies yeast hybrid reveals early steps of genome resolution following polyploidization.</title>
        <authorList>
            <person name="Leh Louis V."/>
            <person name="Despons L."/>
            <person name="Friedrich A."/>
            <person name="Martin T."/>
            <person name="Durrens P."/>
            <person name="Casaregola S."/>
            <person name="Neuveglise C."/>
            <person name="Fairhead C."/>
            <person name="Marck C."/>
            <person name="Cruz J.A."/>
            <person name="Straub M.L."/>
            <person name="Kugler V."/>
            <person name="Sacerdot C."/>
            <person name="Uzunov Z."/>
            <person name="Thierry A."/>
            <person name="Weiss S."/>
            <person name="Bleykasten C."/>
            <person name="De Montigny J."/>
            <person name="Jacques N."/>
            <person name="Jung P."/>
            <person name="Lemaire M."/>
            <person name="Mallet S."/>
            <person name="Morel G."/>
            <person name="Richard G.F."/>
            <person name="Sarkar A."/>
            <person name="Savel G."/>
            <person name="Schacherer J."/>
            <person name="Seret M.L."/>
            <person name="Talla E."/>
            <person name="Samson G."/>
            <person name="Jubin C."/>
            <person name="Poulain J."/>
            <person name="Vacherie B."/>
            <person name="Barbe V."/>
            <person name="Pelletier E."/>
            <person name="Sherman D.J."/>
            <person name="Westhof E."/>
            <person name="Weissenbach J."/>
            <person name="Baret P.V."/>
            <person name="Wincker P."/>
            <person name="Gaillardin C."/>
            <person name="Dujon B."/>
            <person name="Souciet J.L."/>
        </authorList>
    </citation>
    <scope>NUCLEOTIDE SEQUENCE [LARGE SCALE GENOMIC DNA]</scope>
    <source>
        <strain evidence="4">ATCC MYA-4447 / BCRC 22081 / CBS 7064 / NBRC 10061 / NRRL Y-12695</strain>
    </source>
</reference>
<dbReference type="EMBL" id="FO082057">
    <property type="protein sequence ID" value="CCE78497.1"/>
    <property type="molecule type" value="Genomic_DNA"/>
</dbReference>